<dbReference type="AlphaFoldDB" id="A0A6N0YTT3"/>
<reference evidence="1 2" key="1">
    <citation type="submission" date="2019-12" db="EMBL/GenBank/DDBJ databases">
        <title>Genome sequencing and assembly of endphytes of Porphyra tenera.</title>
        <authorList>
            <person name="Park J.M."/>
            <person name="Shin R."/>
            <person name="Jo S.H."/>
        </authorList>
    </citation>
    <scope>NUCLEOTIDE SEQUENCE [LARGE SCALE GENOMIC DNA]</scope>
    <source>
        <strain evidence="1 2">GPM3</strain>
    </source>
</reference>
<dbReference type="GeneID" id="69283761"/>
<dbReference type="InterPro" id="IPR013321">
    <property type="entry name" value="Arc_rbn_hlx_hlx"/>
</dbReference>
<evidence type="ECO:0000313" key="2">
    <source>
        <dbReference type="Proteomes" id="UP000509761"/>
    </source>
</evidence>
<evidence type="ECO:0000313" key="1">
    <source>
        <dbReference type="EMBL" id="QKS22844.1"/>
    </source>
</evidence>
<dbReference type="Gene3D" id="1.10.1220.10">
    <property type="entry name" value="Met repressor-like"/>
    <property type="match status" value="1"/>
</dbReference>
<accession>A0A6N0YTT3</accession>
<dbReference type="RefSeq" id="WP_035539112.1">
    <property type="nucleotide sequence ID" value="NZ_BAAADW010000002.1"/>
</dbReference>
<dbReference type="InterPro" id="IPR010985">
    <property type="entry name" value="Ribbon_hlx_hlx"/>
</dbReference>
<dbReference type="SUPFAM" id="SSF47598">
    <property type="entry name" value="Ribbon-helix-helix"/>
    <property type="match status" value="1"/>
</dbReference>
<dbReference type="Pfam" id="PF03869">
    <property type="entry name" value="Arc"/>
    <property type="match status" value="1"/>
</dbReference>
<name>A0A6N0YTT3_9GAMM</name>
<dbReference type="EMBL" id="CP054580">
    <property type="protein sequence ID" value="QKS22844.1"/>
    <property type="molecule type" value="Genomic_DNA"/>
</dbReference>
<protein>
    <submittedName>
        <fullName evidence="1">Uncharacterized protein</fullName>
    </submittedName>
</protein>
<keyword evidence="2" id="KW-1185">Reference proteome</keyword>
<proteinExistence type="predicted"/>
<dbReference type="GO" id="GO:0003677">
    <property type="term" value="F:DNA binding"/>
    <property type="evidence" value="ECO:0007669"/>
    <property type="project" value="InterPro"/>
</dbReference>
<sequence length="102" mass="12022">MTTHDTHTQYKLRMPPELRDWLKEAADTNHRSMNAEIVARLLRTVELDGREKALERVGYEEKETMPNSDYRNLSEVKRQLEAAMSQLDRELRHLEASQQKGE</sequence>
<organism evidence="1 2">
    <name type="scientific">Vreelandella titanicae</name>
    <dbReference type="NCBI Taxonomy" id="664683"/>
    <lineage>
        <taxon>Bacteria</taxon>
        <taxon>Pseudomonadati</taxon>
        <taxon>Pseudomonadota</taxon>
        <taxon>Gammaproteobacteria</taxon>
        <taxon>Oceanospirillales</taxon>
        <taxon>Halomonadaceae</taxon>
        <taxon>Vreelandella</taxon>
    </lineage>
</organism>
<dbReference type="GO" id="GO:0006355">
    <property type="term" value="P:regulation of DNA-templated transcription"/>
    <property type="evidence" value="ECO:0007669"/>
    <property type="project" value="InterPro"/>
</dbReference>
<dbReference type="InterPro" id="IPR005569">
    <property type="entry name" value="Arc_DNA-bd_dom"/>
</dbReference>
<dbReference type="Proteomes" id="UP000509761">
    <property type="component" value="Chromosome"/>
</dbReference>
<gene>
    <name evidence="1" type="ORF">FX987_00596</name>
</gene>